<dbReference type="InterPro" id="IPR027417">
    <property type="entry name" value="P-loop_NTPase"/>
</dbReference>
<keyword evidence="5" id="KW-1185">Reference proteome</keyword>
<sequence length="221" mass="25632">MIIELDSVELYFNERRILNGIYLKAETGHIVGLLGRNGSGKSCLLQILFGSLRPKYKFVKLDDEPLTKPLYALNIASYLPQHHLAPDHLKIKTLFQIMKLDWEDFISHFENFQTYHNARIGRLSGGERRVIETYAVLKQKRKIILLDEPFSNIAPLHIEKIKALIISEKLNKAIMITDHYYRDVIDICDDLYLLNNGCTKKIDKLAELEDYKYLNPGKLKS</sequence>
<feature type="domain" description="ABC transporter" evidence="3">
    <location>
        <begin position="3"/>
        <end position="221"/>
    </location>
</feature>
<evidence type="ECO:0000256" key="1">
    <source>
        <dbReference type="ARBA" id="ARBA00022741"/>
    </source>
</evidence>
<protein>
    <submittedName>
        <fullName evidence="4">ATP-binding cassette domain-containing protein</fullName>
    </submittedName>
</protein>
<dbReference type="Gene3D" id="3.40.50.300">
    <property type="entry name" value="P-loop containing nucleotide triphosphate hydrolases"/>
    <property type="match status" value="1"/>
</dbReference>
<keyword evidence="1" id="KW-0547">Nucleotide-binding</keyword>
<dbReference type="PANTHER" id="PTHR43158">
    <property type="entry name" value="SKFA PEPTIDE EXPORT ATP-BINDING PROTEIN SKFE"/>
    <property type="match status" value="1"/>
</dbReference>
<evidence type="ECO:0000313" key="5">
    <source>
        <dbReference type="Proteomes" id="UP000681315"/>
    </source>
</evidence>
<accession>A0ABS3SNL8</accession>
<dbReference type="RefSeq" id="WP_208232466.1">
    <property type="nucleotide sequence ID" value="NZ_JAGEVG010000003.1"/>
</dbReference>
<reference evidence="4 5" key="1">
    <citation type="submission" date="2021-03" db="EMBL/GenBank/DDBJ databases">
        <title>Gelidibacter sp. nov., isolated from costal sediment.</title>
        <authorList>
            <person name="Lun K.-Y."/>
        </authorList>
    </citation>
    <scope>NUCLEOTIDE SEQUENCE [LARGE SCALE GENOMIC DNA]</scope>
    <source>
        <strain evidence="4 5">DF109</strain>
    </source>
</reference>
<evidence type="ECO:0000256" key="2">
    <source>
        <dbReference type="ARBA" id="ARBA00022840"/>
    </source>
</evidence>
<dbReference type="InterPro" id="IPR003439">
    <property type="entry name" value="ABC_transporter-like_ATP-bd"/>
</dbReference>
<name>A0ABS3SNL8_9FLAO</name>
<dbReference type="PANTHER" id="PTHR43158:SF1">
    <property type="entry name" value="ABC TRANSPORTER, ATP-BINDING PROTEIN"/>
    <property type="match status" value="1"/>
</dbReference>
<dbReference type="EMBL" id="JAGEVG010000003">
    <property type="protein sequence ID" value="MBO3097310.1"/>
    <property type="molecule type" value="Genomic_DNA"/>
</dbReference>
<dbReference type="SUPFAM" id="SSF52540">
    <property type="entry name" value="P-loop containing nucleoside triphosphate hydrolases"/>
    <property type="match status" value="1"/>
</dbReference>
<gene>
    <name evidence="4" type="ORF">J4051_03455</name>
</gene>
<dbReference type="InterPro" id="IPR003593">
    <property type="entry name" value="AAA+_ATPase"/>
</dbReference>
<evidence type="ECO:0000259" key="3">
    <source>
        <dbReference type="PROSITE" id="PS50893"/>
    </source>
</evidence>
<dbReference type="Proteomes" id="UP000681315">
    <property type="component" value="Unassembled WGS sequence"/>
</dbReference>
<proteinExistence type="predicted"/>
<keyword evidence="2 4" id="KW-0067">ATP-binding</keyword>
<evidence type="ECO:0000313" key="4">
    <source>
        <dbReference type="EMBL" id="MBO3097310.1"/>
    </source>
</evidence>
<dbReference type="Pfam" id="PF00005">
    <property type="entry name" value="ABC_tran"/>
    <property type="match status" value="1"/>
</dbReference>
<dbReference type="SMART" id="SM00382">
    <property type="entry name" value="AAA"/>
    <property type="match status" value="1"/>
</dbReference>
<dbReference type="GO" id="GO:0005524">
    <property type="term" value="F:ATP binding"/>
    <property type="evidence" value="ECO:0007669"/>
    <property type="project" value="UniProtKB-KW"/>
</dbReference>
<organism evidence="4 5">
    <name type="scientific">Gelidibacter pelagius</name>
    <dbReference type="NCBI Taxonomy" id="2819985"/>
    <lineage>
        <taxon>Bacteria</taxon>
        <taxon>Pseudomonadati</taxon>
        <taxon>Bacteroidota</taxon>
        <taxon>Flavobacteriia</taxon>
        <taxon>Flavobacteriales</taxon>
        <taxon>Flavobacteriaceae</taxon>
        <taxon>Gelidibacter</taxon>
    </lineage>
</organism>
<dbReference type="PROSITE" id="PS50893">
    <property type="entry name" value="ABC_TRANSPORTER_2"/>
    <property type="match status" value="1"/>
</dbReference>
<comment type="caution">
    <text evidence="4">The sequence shown here is derived from an EMBL/GenBank/DDBJ whole genome shotgun (WGS) entry which is preliminary data.</text>
</comment>